<dbReference type="SUPFAM" id="SSF52058">
    <property type="entry name" value="L domain-like"/>
    <property type="match status" value="1"/>
</dbReference>
<dbReference type="InterPro" id="IPR044974">
    <property type="entry name" value="Disease_R_plants"/>
</dbReference>
<dbReference type="Pfam" id="PF23559">
    <property type="entry name" value="WHD_DRP"/>
    <property type="match status" value="1"/>
</dbReference>
<dbReference type="Gene3D" id="1.20.5.4130">
    <property type="match status" value="1"/>
</dbReference>
<keyword evidence="7" id="KW-0732">Signal</keyword>
<keyword evidence="3" id="KW-0677">Repeat</keyword>
<dbReference type="InterPro" id="IPR058922">
    <property type="entry name" value="WHD_DRP"/>
</dbReference>
<feature type="domain" description="Disease resistance N-terminal" evidence="9">
    <location>
        <begin position="27"/>
        <end position="99"/>
    </location>
</feature>
<proteinExistence type="inferred from homology"/>
<name>A0AAD8RTG9_LOLMU</name>
<evidence type="ECO:0000256" key="7">
    <source>
        <dbReference type="SAM" id="SignalP"/>
    </source>
</evidence>
<dbReference type="FunFam" id="3.40.50.300:FF:001091">
    <property type="entry name" value="Probable disease resistance protein At1g61300"/>
    <property type="match status" value="1"/>
</dbReference>
<dbReference type="Pfam" id="PF23598">
    <property type="entry name" value="LRR_14"/>
    <property type="match status" value="1"/>
</dbReference>
<dbReference type="InterPro" id="IPR002182">
    <property type="entry name" value="NB-ARC"/>
</dbReference>
<evidence type="ECO:0000259" key="10">
    <source>
        <dbReference type="Pfam" id="PF23559"/>
    </source>
</evidence>
<gene>
    <name evidence="12" type="ORF">QYE76_004779</name>
</gene>
<dbReference type="InterPro" id="IPR055414">
    <property type="entry name" value="LRR_R13L4/SHOC2-like"/>
</dbReference>
<organism evidence="12 13">
    <name type="scientific">Lolium multiflorum</name>
    <name type="common">Italian ryegrass</name>
    <name type="synonym">Lolium perenne subsp. multiflorum</name>
    <dbReference type="NCBI Taxonomy" id="4521"/>
    <lineage>
        <taxon>Eukaryota</taxon>
        <taxon>Viridiplantae</taxon>
        <taxon>Streptophyta</taxon>
        <taxon>Embryophyta</taxon>
        <taxon>Tracheophyta</taxon>
        <taxon>Spermatophyta</taxon>
        <taxon>Magnoliopsida</taxon>
        <taxon>Liliopsida</taxon>
        <taxon>Poales</taxon>
        <taxon>Poaceae</taxon>
        <taxon>BOP clade</taxon>
        <taxon>Pooideae</taxon>
        <taxon>Poodae</taxon>
        <taxon>Poeae</taxon>
        <taxon>Poeae Chloroplast Group 2 (Poeae type)</taxon>
        <taxon>Loliodinae</taxon>
        <taxon>Loliinae</taxon>
        <taxon>Lolium</taxon>
    </lineage>
</organism>
<dbReference type="InterPro" id="IPR038005">
    <property type="entry name" value="RX-like_CC"/>
</dbReference>
<feature type="domain" description="Disease resistance R13L4/SHOC-2-like LRR" evidence="11">
    <location>
        <begin position="552"/>
        <end position="878"/>
    </location>
</feature>
<feature type="domain" description="Disease resistance protein winged helix" evidence="10">
    <location>
        <begin position="437"/>
        <end position="505"/>
    </location>
</feature>
<dbReference type="GO" id="GO:0002758">
    <property type="term" value="P:innate immune response-activating signaling pathway"/>
    <property type="evidence" value="ECO:0007669"/>
    <property type="project" value="UniProtKB-ARBA"/>
</dbReference>
<dbReference type="PANTHER" id="PTHR23155">
    <property type="entry name" value="DISEASE RESISTANCE PROTEIN RP"/>
    <property type="match status" value="1"/>
</dbReference>
<evidence type="ECO:0000256" key="4">
    <source>
        <dbReference type="ARBA" id="ARBA00022741"/>
    </source>
</evidence>
<evidence type="ECO:0000259" key="11">
    <source>
        <dbReference type="Pfam" id="PF23598"/>
    </source>
</evidence>
<feature type="signal peptide" evidence="7">
    <location>
        <begin position="1"/>
        <end position="18"/>
    </location>
</feature>
<feature type="chain" id="PRO_5042289390" description="Disease resistance protein RPM1" evidence="7">
    <location>
        <begin position="19"/>
        <end position="918"/>
    </location>
</feature>
<keyword evidence="2" id="KW-0433">Leucine-rich repeat</keyword>
<evidence type="ECO:0000256" key="1">
    <source>
        <dbReference type="ARBA" id="ARBA00008894"/>
    </source>
</evidence>
<evidence type="ECO:0000256" key="6">
    <source>
        <dbReference type="ARBA" id="ARBA00023054"/>
    </source>
</evidence>
<comment type="caution">
    <text evidence="12">The sequence shown here is derived from an EMBL/GenBank/DDBJ whole genome shotgun (WGS) entry which is preliminary data.</text>
</comment>
<dbReference type="AlphaFoldDB" id="A0AAD8RTG9"/>
<reference evidence="12" key="1">
    <citation type="submission" date="2023-07" db="EMBL/GenBank/DDBJ databases">
        <title>A chromosome-level genome assembly of Lolium multiflorum.</title>
        <authorList>
            <person name="Chen Y."/>
            <person name="Copetti D."/>
            <person name="Kolliker R."/>
            <person name="Studer B."/>
        </authorList>
    </citation>
    <scope>NUCLEOTIDE SEQUENCE</scope>
    <source>
        <strain evidence="12">02402/16</strain>
        <tissue evidence="12">Leaf</tissue>
    </source>
</reference>
<keyword evidence="6" id="KW-0175">Coiled coil</keyword>
<dbReference type="PRINTS" id="PR00364">
    <property type="entry name" value="DISEASERSIST"/>
</dbReference>
<evidence type="ECO:0000259" key="8">
    <source>
        <dbReference type="Pfam" id="PF00931"/>
    </source>
</evidence>
<evidence type="ECO:0000256" key="3">
    <source>
        <dbReference type="ARBA" id="ARBA00022737"/>
    </source>
</evidence>
<protein>
    <recommendedName>
        <fullName evidence="14">Disease resistance protein RPM1</fullName>
    </recommendedName>
</protein>
<keyword evidence="4" id="KW-0547">Nucleotide-binding</keyword>
<dbReference type="Gene3D" id="3.40.50.300">
    <property type="entry name" value="P-loop containing nucleotide triphosphate hydrolases"/>
    <property type="match status" value="1"/>
</dbReference>
<dbReference type="PANTHER" id="PTHR23155:SF931">
    <property type="entry name" value="OS01G0547000 PROTEIN"/>
    <property type="match status" value="1"/>
</dbReference>
<dbReference type="InterPro" id="IPR032675">
    <property type="entry name" value="LRR_dom_sf"/>
</dbReference>
<dbReference type="Gene3D" id="3.80.10.10">
    <property type="entry name" value="Ribonuclease Inhibitor"/>
    <property type="match status" value="1"/>
</dbReference>
<dbReference type="InterPro" id="IPR041118">
    <property type="entry name" value="Rx_N"/>
</dbReference>
<evidence type="ECO:0000256" key="5">
    <source>
        <dbReference type="ARBA" id="ARBA00022821"/>
    </source>
</evidence>
<sequence>MAEGIVASLTVKLGVALATQAATFGGSCIAHEVSALRRLFSEMEEIKDELECMQSFLQVSERLRDCDETMATFVRKVRTLSFGIEDVVDEFSYKFCDDHGGAATRAIRRLRHVRTWHRLAFRLQRIKASLKAAVERVKIFSTEGTIRAQQPQAEDKELGSSDSTSTGTANCLVGIERNRDLLTGWLTDDKQHHMLMSVWGMGGVGKTTLVTHVYNIIKERFERHAFVTVSQHCRAADLLRQILKKFCKKDHTVTQCEGIDSMDRESLVEVLQSYLHNKRYILILDDLWDANVWFEIRDAFAGGDGSSKIVLTSRIHDVAALAKENYIIDLGPLESQHSWDLFCKEAFWKMEDKSCPPELEVWGRKIVESCDGLPIAIVCIGRLLSFRSQTCYEWEKVHKDIELQLTSNSVLDMNLILKVSLEDLSNNLKNCFLFCSLFPEDYRIRRKKLIRYWVSEGFIKRSETRTEEEIAEDYLNELVNRCLLQVAKRNEFGRVRECRMHDVIRVLSLSKSKEDMFSVVYDSSKTSSLLGKARRMSMQSVDSMPPRHEVTHVRSLLVFDKCVPMDALSASFTSLKLLSVLDLEGTPVIIIPTQVFNLFNLRYLGLRGTGIDVLPKEIKKLQNLEVLDAYNTRVTKLPEEMTKLRKLRHLFASRIQDGAASNVVVSTGVTAPQGKWQSTTLQTLQNFEANDEMLQNIACLSGLRTLGITDIRSGHSARLCSAISKLCNIRHLLVSSKRDEVLQLPSVQLPQTIQKLEVGGLLEKATARNLFISIRCLENITHLHLWFSMINHDLFCYFRSDCLLSLCMLHAFQGEIMLFSAGSFPKLQSVVIHGAPKLRQIKIEEGSMANLVRLTVTGCPELKELPQGVEFLQNLAALHLESTADDFLEKIQSEEEWEVHQSKTSHIKKVYVRFSGNE</sequence>
<dbReference type="Pfam" id="PF18052">
    <property type="entry name" value="Rx_N"/>
    <property type="match status" value="1"/>
</dbReference>
<dbReference type="FunFam" id="1.10.10.10:FF:000322">
    <property type="entry name" value="Probable disease resistance protein At1g63360"/>
    <property type="match status" value="1"/>
</dbReference>
<dbReference type="Proteomes" id="UP001231189">
    <property type="component" value="Unassembled WGS sequence"/>
</dbReference>
<dbReference type="SUPFAM" id="SSF52540">
    <property type="entry name" value="P-loop containing nucleoside triphosphate hydrolases"/>
    <property type="match status" value="1"/>
</dbReference>
<evidence type="ECO:0008006" key="14">
    <source>
        <dbReference type="Google" id="ProtNLM"/>
    </source>
</evidence>
<dbReference type="Gene3D" id="1.10.10.10">
    <property type="entry name" value="Winged helix-like DNA-binding domain superfamily/Winged helix DNA-binding domain"/>
    <property type="match status" value="1"/>
</dbReference>
<comment type="similarity">
    <text evidence="1">Belongs to the disease resistance NB-LRR family.</text>
</comment>
<dbReference type="InterPro" id="IPR027417">
    <property type="entry name" value="P-loop_NTPase"/>
</dbReference>
<dbReference type="GO" id="GO:0043531">
    <property type="term" value="F:ADP binding"/>
    <property type="evidence" value="ECO:0007669"/>
    <property type="project" value="InterPro"/>
</dbReference>
<keyword evidence="5" id="KW-0611">Plant defense</keyword>
<dbReference type="InterPro" id="IPR042197">
    <property type="entry name" value="Apaf_helical"/>
</dbReference>
<dbReference type="GO" id="GO:0009626">
    <property type="term" value="P:plant-type hypersensitive response"/>
    <property type="evidence" value="ECO:0007669"/>
    <property type="project" value="UniProtKB-ARBA"/>
</dbReference>
<dbReference type="Gene3D" id="1.10.8.430">
    <property type="entry name" value="Helical domain of apoptotic protease-activating factors"/>
    <property type="match status" value="1"/>
</dbReference>
<dbReference type="Pfam" id="PF00931">
    <property type="entry name" value="NB-ARC"/>
    <property type="match status" value="1"/>
</dbReference>
<evidence type="ECO:0000313" key="12">
    <source>
        <dbReference type="EMBL" id="KAK1630464.1"/>
    </source>
</evidence>
<evidence type="ECO:0000259" key="9">
    <source>
        <dbReference type="Pfam" id="PF18052"/>
    </source>
</evidence>
<dbReference type="EMBL" id="JAUUTY010000005">
    <property type="protein sequence ID" value="KAK1630464.1"/>
    <property type="molecule type" value="Genomic_DNA"/>
</dbReference>
<accession>A0AAD8RTG9</accession>
<keyword evidence="13" id="KW-1185">Reference proteome</keyword>
<dbReference type="GO" id="GO:0042742">
    <property type="term" value="P:defense response to bacterium"/>
    <property type="evidence" value="ECO:0007669"/>
    <property type="project" value="UniProtKB-ARBA"/>
</dbReference>
<dbReference type="CDD" id="cd14798">
    <property type="entry name" value="RX-CC_like"/>
    <property type="match status" value="1"/>
</dbReference>
<evidence type="ECO:0000313" key="13">
    <source>
        <dbReference type="Proteomes" id="UP001231189"/>
    </source>
</evidence>
<dbReference type="InterPro" id="IPR036388">
    <property type="entry name" value="WH-like_DNA-bd_sf"/>
</dbReference>
<evidence type="ECO:0000256" key="2">
    <source>
        <dbReference type="ARBA" id="ARBA00022614"/>
    </source>
</evidence>
<feature type="domain" description="NB-ARC" evidence="8">
    <location>
        <begin position="180"/>
        <end position="349"/>
    </location>
</feature>